<name>A0ABY8SHN1_9GAMM</name>
<dbReference type="Proteomes" id="UP001238370">
    <property type="component" value="Chromosome"/>
</dbReference>
<proteinExistence type="predicted"/>
<accession>A0ABY8SHN1</accession>
<reference evidence="1 2" key="1">
    <citation type="submission" date="2022-03" db="EMBL/GenBank/DDBJ databases">
        <title>Survey of Intraspecific Variation of Edwardsiella anguillarum Isolates from Non-Anguillid Fish Host Originating from Varied Geographic Locations.</title>
        <authorList>
            <person name="Armwood A.R."/>
            <person name="Woodyard E."/>
            <person name="Waldbieser G.C."/>
            <person name="Camus A.C."/>
            <person name="Divya D."/>
            <person name="Tekedar H."/>
            <person name="Soto E."/>
            <person name="Stein C."/>
            <person name="Ucko M."/>
            <person name="Ware C."/>
            <person name="Griffin M.J."/>
        </authorList>
    </citation>
    <scope>NUCLEOTIDE SEQUENCE [LARGE SCALE GENOMIC DNA]</scope>
    <source>
        <strain evidence="1 2">R18-35-2</strain>
    </source>
</reference>
<sequence>MTKDDLIAAGIAAFGQRWQTEMALALGVSDRTIRNWVSGKYQIPDITSADVVLVLKRRKKEICDAISLRTEKFLMNPATGSVDSDENWIAEMPSWNDDPVECQRQFDTLIEVVKDEDGSWIEAT</sequence>
<gene>
    <name evidence="1" type="ORF">MQ095_07130</name>
</gene>
<organism evidence="1 2">
    <name type="scientific">Edwardsiella anguillarum</name>
    <dbReference type="NCBI Taxonomy" id="1821960"/>
    <lineage>
        <taxon>Bacteria</taxon>
        <taxon>Pseudomonadati</taxon>
        <taxon>Pseudomonadota</taxon>
        <taxon>Gammaproteobacteria</taxon>
        <taxon>Enterobacterales</taxon>
        <taxon>Hafniaceae</taxon>
        <taxon>Edwardsiella</taxon>
    </lineage>
</organism>
<keyword evidence="2" id="KW-1185">Reference proteome</keyword>
<dbReference type="EMBL" id="CP094302">
    <property type="protein sequence ID" value="WHP85184.1"/>
    <property type="molecule type" value="Genomic_DNA"/>
</dbReference>
<dbReference type="RefSeq" id="WP_034162743.1">
    <property type="nucleotide sequence ID" value="NZ_CP094302.2"/>
</dbReference>
<evidence type="ECO:0000313" key="2">
    <source>
        <dbReference type="Proteomes" id="UP001238370"/>
    </source>
</evidence>
<protein>
    <submittedName>
        <fullName evidence="1">Helix-turn-helix domain-containing protein</fullName>
    </submittedName>
</protein>
<evidence type="ECO:0000313" key="1">
    <source>
        <dbReference type="EMBL" id="WHP85184.1"/>
    </source>
</evidence>